<dbReference type="EMBL" id="ML170160">
    <property type="protein sequence ID" value="TDL26966.1"/>
    <property type="molecule type" value="Genomic_DNA"/>
</dbReference>
<dbReference type="Proteomes" id="UP000294933">
    <property type="component" value="Unassembled WGS sequence"/>
</dbReference>
<protein>
    <recommendedName>
        <fullName evidence="3">F-box domain-containing protein</fullName>
    </recommendedName>
</protein>
<dbReference type="AlphaFoldDB" id="A0A4Y7QHY4"/>
<gene>
    <name evidence="1" type="ORF">BD410DRAFT_478378</name>
</gene>
<evidence type="ECO:0000313" key="2">
    <source>
        <dbReference type="Proteomes" id="UP000294933"/>
    </source>
</evidence>
<dbReference type="OrthoDB" id="2269034at2759"/>
<reference evidence="1 2" key="1">
    <citation type="submission" date="2018-06" db="EMBL/GenBank/DDBJ databases">
        <title>A transcriptomic atlas of mushroom development highlights an independent origin of complex multicellularity.</title>
        <authorList>
            <consortium name="DOE Joint Genome Institute"/>
            <person name="Krizsan K."/>
            <person name="Almasi E."/>
            <person name="Merenyi Z."/>
            <person name="Sahu N."/>
            <person name="Viragh M."/>
            <person name="Koszo T."/>
            <person name="Mondo S."/>
            <person name="Kiss B."/>
            <person name="Balint B."/>
            <person name="Kues U."/>
            <person name="Barry K."/>
            <person name="Hegedus J.C."/>
            <person name="Henrissat B."/>
            <person name="Johnson J."/>
            <person name="Lipzen A."/>
            <person name="Ohm R."/>
            <person name="Nagy I."/>
            <person name="Pangilinan J."/>
            <person name="Yan J."/>
            <person name="Xiong Y."/>
            <person name="Grigoriev I.V."/>
            <person name="Hibbett D.S."/>
            <person name="Nagy L.G."/>
        </authorList>
    </citation>
    <scope>NUCLEOTIDE SEQUENCE [LARGE SCALE GENOMIC DNA]</scope>
    <source>
        <strain evidence="1 2">SZMC22713</strain>
    </source>
</reference>
<organism evidence="1 2">
    <name type="scientific">Rickenella mellea</name>
    <dbReference type="NCBI Taxonomy" id="50990"/>
    <lineage>
        <taxon>Eukaryota</taxon>
        <taxon>Fungi</taxon>
        <taxon>Dikarya</taxon>
        <taxon>Basidiomycota</taxon>
        <taxon>Agaricomycotina</taxon>
        <taxon>Agaricomycetes</taxon>
        <taxon>Hymenochaetales</taxon>
        <taxon>Rickenellaceae</taxon>
        <taxon>Rickenella</taxon>
    </lineage>
</organism>
<proteinExistence type="predicted"/>
<dbReference type="VEuPathDB" id="FungiDB:BD410DRAFT_478378"/>
<evidence type="ECO:0008006" key="3">
    <source>
        <dbReference type="Google" id="ProtNLM"/>
    </source>
</evidence>
<name>A0A4Y7QHY4_9AGAM</name>
<evidence type="ECO:0000313" key="1">
    <source>
        <dbReference type="EMBL" id="TDL26966.1"/>
    </source>
</evidence>
<sequence>MLSVHLHTTMHERRSHISDLTATASGNSDGLKIGSESLRNARSHLRTSRSPIQRLHLELLNEIFRHCLNMYDYPLAGRLRLPRPSVQEAPLILCRICRQWRQLVLANPLLWAQIELSGKDPSSHLAALDEWLARSQRSPLHLSVSYIAEYGSTIGFEEGPSKVVAKFVPHLWRWKYAYLNVPPACARPIVEKLGEGSNNLQILTICSSKPVQAKESFALDLSGQKVLSELRLDYRIHFIPNHSPMNNIRILHIAFSTIDEYLYCLDVCPAVSDVVFTFRRDCRFQPLVYQTLRVVPSVTTLTLGIARCEDESQSLSKFLPLLEVPNLRKLVLSLCRSPEEWNMPLNFSNVPTHRCWRSPLMVLRPTITSSNVCTTCPTCRH</sequence>
<accession>A0A4Y7QHY4</accession>
<dbReference type="STRING" id="50990.A0A4Y7QHY4"/>
<keyword evidence="2" id="KW-1185">Reference proteome</keyword>